<dbReference type="Pfam" id="PF10604">
    <property type="entry name" value="Polyketide_cyc2"/>
    <property type="match status" value="1"/>
</dbReference>
<dbReference type="AlphaFoldDB" id="A0A5N0UZB9"/>
<proteinExistence type="predicted"/>
<name>A0A5N0UZB9_9PSEU</name>
<keyword evidence="2" id="KW-1185">Reference proteome</keyword>
<dbReference type="Proteomes" id="UP000319769">
    <property type="component" value="Unassembled WGS sequence"/>
</dbReference>
<evidence type="ECO:0000313" key="2">
    <source>
        <dbReference type="Proteomes" id="UP000319769"/>
    </source>
</evidence>
<reference evidence="1" key="1">
    <citation type="submission" date="2019-09" db="EMBL/GenBank/DDBJ databases">
        <authorList>
            <person name="Teo W.F.A."/>
            <person name="Duangmal K."/>
        </authorList>
    </citation>
    <scope>NUCLEOTIDE SEQUENCE [LARGE SCALE GENOMIC DNA]</scope>
    <source>
        <strain evidence="1">K81G1</strain>
    </source>
</reference>
<dbReference type="Gene3D" id="3.30.530.20">
    <property type="match status" value="1"/>
</dbReference>
<organism evidence="1 2">
    <name type="scientific">Amycolatopsis acidicola</name>
    <dbReference type="NCBI Taxonomy" id="2596893"/>
    <lineage>
        <taxon>Bacteria</taxon>
        <taxon>Bacillati</taxon>
        <taxon>Actinomycetota</taxon>
        <taxon>Actinomycetes</taxon>
        <taxon>Pseudonocardiales</taxon>
        <taxon>Pseudonocardiaceae</taxon>
        <taxon>Amycolatopsis</taxon>
    </lineage>
</organism>
<dbReference type="InterPro" id="IPR019587">
    <property type="entry name" value="Polyketide_cyclase/dehydratase"/>
</dbReference>
<dbReference type="SUPFAM" id="SSF55961">
    <property type="entry name" value="Bet v1-like"/>
    <property type="match status" value="1"/>
</dbReference>
<dbReference type="InterPro" id="IPR023393">
    <property type="entry name" value="START-like_dom_sf"/>
</dbReference>
<dbReference type="OrthoDB" id="191189at2"/>
<accession>A0A5N0UZB9</accession>
<protein>
    <recommendedName>
        <fullName evidence="3">SRPBCC family protein</fullName>
    </recommendedName>
</protein>
<sequence length="240" mass="26013">MVPLPLLPEAVYLGEQPGGRREVVQQQGMAHVQRCRERPEALVRAAVGEQVIERGSGQPPPRLGTPGTRCHEKTLPSSVDHVVYYPQLDQMVNGGLVHYTTSFSLPVAATAVWELLTDVRQWPGWTPTVESVHAAGPITEAGQNVTLKQPGRNPVRYTVDVFEPGHRFRWGSARGGVRQAADHVITPEGPRSCTVRLSFTMTGPVGGLLGRLGAGKIKSMVDEEAAALSRRLTGEGQHQP</sequence>
<comment type="caution">
    <text evidence="1">The sequence shown here is derived from an EMBL/GenBank/DDBJ whole genome shotgun (WGS) entry which is preliminary data.</text>
</comment>
<evidence type="ECO:0008006" key="3">
    <source>
        <dbReference type="Google" id="ProtNLM"/>
    </source>
</evidence>
<gene>
    <name evidence="1" type="ORF">FPZ12_026355</name>
</gene>
<dbReference type="EMBL" id="VMNW02000045">
    <property type="protein sequence ID" value="KAA9156941.1"/>
    <property type="molecule type" value="Genomic_DNA"/>
</dbReference>
<evidence type="ECO:0000313" key="1">
    <source>
        <dbReference type="EMBL" id="KAA9156941.1"/>
    </source>
</evidence>